<evidence type="ECO:0000313" key="4">
    <source>
        <dbReference type="EMBL" id="CAD2074122.1"/>
    </source>
</evidence>
<feature type="domain" description="ABC transporter" evidence="3">
    <location>
        <begin position="6"/>
        <end position="233"/>
    </location>
</feature>
<dbReference type="InterPro" id="IPR017871">
    <property type="entry name" value="ABC_transporter-like_CS"/>
</dbReference>
<protein>
    <submittedName>
        <fullName evidence="4">Putative ABC transporter ATP-binding protein YbhF</fullName>
    </submittedName>
</protein>
<keyword evidence="1" id="KW-0547">Nucleotide-binding</keyword>
<dbReference type="PROSITE" id="PS00211">
    <property type="entry name" value="ABC_TRANSPORTER_1"/>
    <property type="match status" value="1"/>
</dbReference>
<evidence type="ECO:0000256" key="2">
    <source>
        <dbReference type="ARBA" id="ARBA00022840"/>
    </source>
</evidence>
<dbReference type="PANTHER" id="PTHR43038">
    <property type="entry name" value="ATP-BINDING CASSETTE, SUB-FAMILY H, MEMBER 1"/>
    <property type="match status" value="1"/>
</dbReference>
<keyword evidence="2 4" id="KW-0067">ATP-binding</keyword>
<dbReference type="InterPro" id="IPR003593">
    <property type="entry name" value="AAA+_ATPase"/>
</dbReference>
<dbReference type="EMBL" id="CAJEWD010000004">
    <property type="protein sequence ID" value="CAD2074122.1"/>
    <property type="molecule type" value="Genomic_DNA"/>
</dbReference>
<reference evidence="4 5" key="1">
    <citation type="submission" date="2020-07" db="EMBL/GenBank/DDBJ databases">
        <authorList>
            <person name="Criscuolo A."/>
        </authorList>
    </citation>
    <scope>NUCLEOTIDE SEQUENCE [LARGE SCALE GENOMIC DNA]</scope>
    <source>
        <strain evidence="4">CIP111649</strain>
    </source>
</reference>
<dbReference type="Gene3D" id="3.40.50.300">
    <property type="entry name" value="P-loop containing nucleotide triphosphate hydrolases"/>
    <property type="match status" value="1"/>
</dbReference>
<organism evidence="4 5">
    <name type="scientific">Jeotgalicoccus meleagridis</name>
    <dbReference type="NCBI Taxonomy" id="2759181"/>
    <lineage>
        <taxon>Bacteria</taxon>
        <taxon>Bacillati</taxon>
        <taxon>Bacillota</taxon>
        <taxon>Bacilli</taxon>
        <taxon>Bacillales</taxon>
        <taxon>Staphylococcaceae</taxon>
        <taxon>Jeotgalicoccus</taxon>
    </lineage>
</organism>
<accession>A0A6V7RBI5</accession>
<name>A0A6V7RBI5_9STAP</name>
<gene>
    <name evidence="4" type="primary">ybhF_1</name>
    <name evidence="4" type="ORF">JEODO184_00629</name>
</gene>
<evidence type="ECO:0000256" key="1">
    <source>
        <dbReference type="ARBA" id="ARBA00022741"/>
    </source>
</evidence>
<evidence type="ECO:0000313" key="5">
    <source>
        <dbReference type="Proteomes" id="UP000589351"/>
    </source>
</evidence>
<sequence length="240" mass="26975">MTEKVASLVDADKFFFFKQVLNNINLDIYNGEILGLIGPSGSGKTTCIRCLLGMEELTEGQSYIFEQKMPHRKTMNKIGYMGQETALYESLTAHENMTFFGKLKKLKGEELTHEIDKNLELVDLSGARNKIVSQFSGGMKRRLSLAITLLGQPDIIVLDEPTVGIDPKLRRSIWEQLRNLRDSDKALVITTHVMAEAEQCDKIALLVSGEIHDYGTPKDLMNKYEAASIEEVFLNLEVTT</sequence>
<dbReference type="GO" id="GO:0005524">
    <property type="term" value="F:ATP binding"/>
    <property type="evidence" value="ECO:0007669"/>
    <property type="project" value="UniProtKB-KW"/>
</dbReference>
<keyword evidence="5" id="KW-1185">Reference proteome</keyword>
<dbReference type="GO" id="GO:0016887">
    <property type="term" value="F:ATP hydrolysis activity"/>
    <property type="evidence" value="ECO:0007669"/>
    <property type="project" value="InterPro"/>
</dbReference>
<dbReference type="RefSeq" id="WP_185125167.1">
    <property type="nucleotide sequence ID" value="NZ_CAJEWD010000004.1"/>
</dbReference>
<dbReference type="InterPro" id="IPR003439">
    <property type="entry name" value="ABC_transporter-like_ATP-bd"/>
</dbReference>
<proteinExistence type="predicted"/>
<dbReference type="Proteomes" id="UP000589351">
    <property type="component" value="Unassembled WGS sequence"/>
</dbReference>
<comment type="caution">
    <text evidence="4">The sequence shown here is derived from an EMBL/GenBank/DDBJ whole genome shotgun (WGS) entry which is preliminary data.</text>
</comment>
<dbReference type="SUPFAM" id="SSF52540">
    <property type="entry name" value="P-loop containing nucleoside triphosphate hydrolases"/>
    <property type="match status" value="1"/>
</dbReference>
<dbReference type="InterPro" id="IPR027417">
    <property type="entry name" value="P-loop_NTPase"/>
</dbReference>
<dbReference type="SMART" id="SM00382">
    <property type="entry name" value="AAA"/>
    <property type="match status" value="1"/>
</dbReference>
<dbReference type="PROSITE" id="PS50893">
    <property type="entry name" value="ABC_TRANSPORTER_2"/>
    <property type="match status" value="1"/>
</dbReference>
<dbReference type="Pfam" id="PF00005">
    <property type="entry name" value="ABC_tran"/>
    <property type="match status" value="1"/>
</dbReference>
<dbReference type="PANTHER" id="PTHR43038:SF3">
    <property type="entry name" value="ABC TRANSPORTER G FAMILY MEMBER 20 ISOFORM X1"/>
    <property type="match status" value="1"/>
</dbReference>
<dbReference type="AlphaFoldDB" id="A0A6V7RBI5"/>
<evidence type="ECO:0000259" key="3">
    <source>
        <dbReference type="PROSITE" id="PS50893"/>
    </source>
</evidence>